<proteinExistence type="predicted"/>
<evidence type="ECO:0000313" key="1">
    <source>
        <dbReference type="EMBL" id="MPC56641.1"/>
    </source>
</evidence>
<dbReference type="EMBL" id="VSRR010014118">
    <property type="protein sequence ID" value="MPC56641.1"/>
    <property type="molecule type" value="Genomic_DNA"/>
</dbReference>
<evidence type="ECO:0000313" key="2">
    <source>
        <dbReference type="Proteomes" id="UP000324222"/>
    </source>
</evidence>
<name>A0A5B7G9G2_PORTR</name>
<dbReference type="AlphaFoldDB" id="A0A5B7G9G2"/>
<sequence>MGIVNLHLNNSEAVNVDVLVMETTPLGFPFTLGMNGIVAMGRATVDKERRVRFGKKDVIACVAGVAAIGVDEQDFSATYDTATNSWTATWKWSQDDEPGALRNQVEECLVPERCTKTN</sequence>
<dbReference type="OrthoDB" id="6375508at2759"/>
<protein>
    <submittedName>
        <fullName evidence="1">Uncharacterized protein</fullName>
    </submittedName>
</protein>
<gene>
    <name evidence="1" type="ORF">E2C01_050606</name>
</gene>
<organism evidence="1 2">
    <name type="scientific">Portunus trituberculatus</name>
    <name type="common">Swimming crab</name>
    <name type="synonym">Neptunus trituberculatus</name>
    <dbReference type="NCBI Taxonomy" id="210409"/>
    <lineage>
        <taxon>Eukaryota</taxon>
        <taxon>Metazoa</taxon>
        <taxon>Ecdysozoa</taxon>
        <taxon>Arthropoda</taxon>
        <taxon>Crustacea</taxon>
        <taxon>Multicrustacea</taxon>
        <taxon>Malacostraca</taxon>
        <taxon>Eumalacostraca</taxon>
        <taxon>Eucarida</taxon>
        <taxon>Decapoda</taxon>
        <taxon>Pleocyemata</taxon>
        <taxon>Brachyura</taxon>
        <taxon>Eubrachyura</taxon>
        <taxon>Portunoidea</taxon>
        <taxon>Portunidae</taxon>
        <taxon>Portuninae</taxon>
        <taxon>Portunus</taxon>
    </lineage>
</organism>
<accession>A0A5B7G9G2</accession>
<keyword evidence="2" id="KW-1185">Reference proteome</keyword>
<comment type="caution">
    <text evidence="1">The sequence shown here is derived from an EMBL/GenBank/DDBJ whole genome shotgun (WGS) entry which is preliminary data.</text>
</comment>
<reference evidence="1 2" key="1">
    <citation type="submission" date="2019-05" db="EMBL/GenBank/DDBJ databases">
        <title>Another draft genome of Portunus trituberculatus and its Hox gene families provides insights of decapod evolution.</title>
        <authorList>
            <person name="Jeong J.-H."/>
            <person name="Song I."/>
            <person name="Kim S."/>
            <person name="Choi T."/>
            <person name="Kim D."/>
            <person name="Ryu S."/>
            <person name="Kim W."/>
        </authorList>
    </citation>
    <scope>NUCLEOTIDE SEQUENCE [LARGE SCALE GENOMIC DNA]</scope>
    <source>
        <tissue evidence="1">Muscle</tissue>
    </source>
</reference>
<dbReference type="Proteomes" id="UP000324222">
    <property type="component" value="Unassembled WGS sequence"/>
</dbReference>